<keyword evidence="1" id="KW-1133">Transmembrane helix</keyword>
<protein>
    <submittedName>
        <fullName evidence="2">Uncharacterized protein</fullName>
    </submittedName>
</protein>
<keyword evidence="1" id="KW-0812">Transmembrane</keyword>
<feature type="transmembrane region" description="Helical" evidence="1">
    <location>
        <begin position="101"/>
        <end position="134"/>
    </location>
</feature>
<proteinExistence type="predicted"/>
<comment type="caution">
    <text evidence="2">The sequence shown here is derived from an EMBL/GenBank/DDBJ whole genome shotgun (WGS) entry which is preliminary data.</text>
</comment>
<organism evidence="2">
    <name type="scientific">marine sediment metagenome</name>
    <dbReference type="NCBI Taxonomy" id="412755"/>
    <lineage>
        <taxon>unclassified sequences</taxon>
        <taxon>metagenomes</taxon>
        <taxon>ecological metagenomes</taxon>
    </lineage>
</organism>
<evidence type="ECO:0000256" key="1">
    <source>
        <dbReference type="SAM" id="Phobius"/>
    </source>
</evidence>
<reference evidence="2" key="1">
    <citation type="journal article" date="2015" name="Nature">
        <title>Complex archaea that bridge the gap between prokaryotes and eukaryotes.</title>
        <authorList>
            <person name="Spang A."/>
            <person name="Saw J.H."/>
            <person name="Jorgensen S.L."/>
            <person name="Zaremba-Niedzwiedzka K."/>
            <person name="Martijn J."/>
            <person name="Lind A.E."/>
            <person name="van Eijk R."/>
            <person name="Schleper C."/>
            <person name="Guy L."/>
            <person name="Ettema T.J."/>
        </authorList>
    </citation>
    <scope>NUCLEOTIDE SEQUENCE</scope>
</reference>
<name>A0A0F9SG29_9ZZZZ</name>
<evidence type="ECO:0000313" key="2">
    <source>
        <dbReference type="EMBL" id="KKN66009.1"/>
    </source>
</evidence>
<accession>A0A0F9SG29</accession>
<sequence>MSLRSFAEDTWSDIEIWCLRHLNPKYLQIVGYVTSVAAYGLLLVLHFVFGMSLVKMIQTPWLGEGIWFTEAILAGIPELILIFVFHITITKFGRGLLKKSLDAILMIGCIPLTWWAFGPIAAVIHFTGAILFHYGEKQPK</sequence>
<gene>
    <name evidence="2" type="ORF">LCGC14_0476010</name>
</gene>
<dbReference type="EMBL" id="LAZR01000512">
    <property type="protein sequence ID" value="KKN66009.1"/>
    <property type="molecule type" value="Genomic_DNA"/>
</dbReference>
<dbReference type="AlphaFoldDB" id="A0A0F9SG29"/>
<keyword evidence="1" id="KW-0472">Membrane</keyword>
<feature type="transmembrane region" description="Helical" evidence="1">
    <location>
        <begin position="66"/>
        <end position="89"/>
    </location>
</feature>
<feature type="transmembrane region" description="Helical" evidence="1">
    <location>
        <begin position="29"/>
        <end position="54"/>
    </location>
</feature>